<reference evidence="1 2" key="1">
    <citation type="submission" date="2016-10" db="EMBL/GenBank/DDBJ databases">
        <title>The genome sequence of Colletotrichum fioriniae PJ7.</title>
        <authorList>
            <person name="Baroncelli R."/>
        </authorList>
    </citation>
    <scope>NUCLEOTIDE SEQUENCE [LARGE SCALE GENOMIC DNA]</scope>
    <source>
        <strain evidence="1">Col 31</strain>
    </source>
</reference>
<protein>
    <submittedName>
        <fullName evidence="1">Uncharacterized protein</fullName>
    </submittedName>
</protein>
<evidence type="ECO:0000313" key="2">
    <source>
        <dbReference type="Proteomes" id="UP001239795"/>
    </source>
</evidence>
<evidence type="ECO:0000313" key="1">
    <source>
        <dbReference type="EMBL" id="KAK1467474.1"/>
    </source>
</evidence>
<name>A0AAI9UZ15_9PEZI</name>
<organism evidence="1 2">
    <name type="scientific">Colletotrichum melonis</name>
    <dbReference type="NCBI Taxonomy" id="1209925"/>
    <lineage>
        <taxon>Eukaryota</taxon>
        <taxon>Fungi</taxon>
        <taxon>Dikarya</taxon>
        <taxon>Ascomycota</taxon>
        <taxon>Pezizomycotina</taxon>
        <taxon>Sordariomycetes</taxon>
        <taxon>Hypocreomycetidae</taxon>
        <taxon>Glomerellales</taxon>
        <taxon>Glomerellaceae</taxon>
        <taxon>Colletotrichum</taxon>
        <taxon>Colletotrichum acutatum species complex</taxon>
    </lineage>
</organism>
<comment type="caution">
    <text evidence="1">The sequence shown here is derived from an EMBL/GenBank/DDBJ whole genome shotgun (WGS) entry which is preliminary data.</text>
</comment>
<sequence length="73" mass="8292">MEKTYALKSKLPLFKPETVESYKTMLVSTACGTEYQLRVMRACSLVRLRLSLSIVASLETNDRKMAFVTTPML</sequence>
<keyword evidence="2" id="KW-1185">Reference proteome</keyword>
<dbReference type="Proteomes" id="UP001239795">
    <property type="component" value="Unassembled WGS sequence"/>
</dbReference>
<gene>
    <name evidence="1" type="ORF">CMEL01_11467</name>
</gene>
<dbReference type="AlphaFoldDB" id="A0AAI9UZ15"/>
<proteinExistence type="predicted"/>
<accession>A0AAI9UZ15</accession>
<dbReference type="EMBL" id="MLGG01000002">
    <property type="protein sequence ID" value="KAK1467474.1"/>
    <property type="molecule type" value="Genomic_DNA"/>
</dbReference>